<feature type="domain" description="Flavodoxin-like" evidence="3">
    <location>
        <begin position="74"/>
        <end position="227"/>
    </location>
</feature>
<gene>
    <name evidence="4" type="ORF">NE695_07425</name>
</gene>
<dbReference type="PROSITE" id="PS50902">
    <property type="entry name" value="FLAVODOXIN_LIKE"/>
    <property type="match status" value="1"/>
</dbReference>
<dbReference type="PROSITE" id="PS00201">
    <property type="entry name" value="FLAVODOXIN"/>
    <property type="match status" value="1"/>
</dbReference>
<dbReference type="Proteomes" id="UP001524473">
    <property type="component" value="Unassembled WGS sequence"/>
</dbReference>
<dbReference type="InterPro" id="IPR029039">
    <property type="entry name" value="Flavoprotein-like_sf"/>
</dbReference>
<dbReference type="EMBL" id="JANFZH010000014">
    <property type="protein sequence ID" value="MCQ4839742.1"/>
    <property type="molecule type" value="Genomic_DNA"/>
</dbReference>
<dbReference type="PROSITE" id="PS51257">
    <property type="entry name" value="PROKAR_LIPOPROTEIN"/>
    <property type="match status" value="1"/>
</dbReference>
<dbReference type="GeneID" id="90531983"/>
<comment type="caution">
    <text evidence="4">The sequence shown here is derived from an EMBL/GenBank/DDBJ whole genome shotgun (WGS) entry which is preliminary data.</text>
</comment>
<name>A0ABT1RYJ4_9FIRM</name>
<dbReference type="RefSeq" id="WP_066862709.1">
    <property type="nucleotide sequence ID" value="NZ_CABKVV010000013.1"/>
</dbReference>
<feature type="compositionally biased region" description="Polar residues" evidence="1">
    <location>
        <begin position="25"/>
        <end position="43"/>
    </location>
</feature>
<sequence>MKKFFAMILSCALLVTLAACGSMNSTSSEKSTGSQTREQSSQPSEEFSTAFSTSEGTPDTTPESMPEPEPGANALVIYFSWSGNTETIAGEIASQTGADTFQLEPATAYSTDYNTVLDEAQAEQRADARPEIVGSIENFDSYDVIYLGFPNWWGDMPMILYSFLDDYDLSGKTIAPFVSSGGSGFSDALSAIASAEPGATITDGLSLSSSASQTPGGAVADWLADIGFAE</sequence>
<evidence type="ECO:0000313" key="4">
    <source>
        <dbReference type="EMBL" id="MCQ4839742.1"/>
    </source>
</evidence>
<reference evidence="4 5" key="1">
    <citation type="submission" date="2022-06" db="EMBL/GenBank/DDBJ databases">
        <title>Isolation of gut microbiota from human fecal samples.</title>
        <authorList>
            <person name="Pamer E.G."/>
            <person name="Barat B."/>
            <person name="Waligurski E."/>
            <person name="Medina S."/>
            <person name="Paddock L."/>
            <person name="Mostad J."/>
        </authorList>
    </citation>
    <scope>NUCLEOTIDE SEQUENCE [LARGE SCALE GENOMIC DNA]</scope>
    <source>
        <strain evidence="4 5">DFI.9.73</strain>
    </source>
</reference>
<dbReference type="PANTHER" id="PTHR39201">
    <property type="entry name" value="EXPORTED PROTEIN-RELATED"/>
    <property type="match status" value="1"/>
</dbReference>
<dbReference type="Gene3D" id="3.40.50.360">
    <property type="match status" value="1"/>
</dbReference>
<evidence type="ECO:0000313" key="5">
    <source>
        <dbReference type="Proteomes" id="UP001524473"/>
    </source>
</evidence>
<dbReference type="SUPFAM" id="SSF52218">
    <property type="entry name" value="Flavoproteins"/>
    <property type="match status" value="1"/>
</dbReference>
<protein>
    <submittedName>
        <fullName evidence="4">NAD(P)H-dependent oxidoreductase</fullName>
    </submittedName>
</protein>
<feature type="compositionally biased region" description="Low complexity" evidence="1">
    <location>
        <begin position="44"/>
        <end position="55"/>
    </location>
</feature>
<keyword evidence="2" id="KW-0732">Signal</keyword>
<feature type="region of interest" description="Disordered" evidence="1">
    <location>
        <begin position="25"/>
        <end position="69"/>
    </location>
</feature>
<proteinExistence type="predicted"/>
<evidence type="ECO:0000256" key="1">
    <source>
        <dbReference type="SAM" id="MobiDB-lite"/>
    </source>
</evidence>
<keyword evidence="5" id="KW-1185">Reference proteome</keyword>
<accession>A0ABT1RYJ4</accession>
<organism evidence="4 5">
    <name type="scientific">Neglectibacter timonensis</name>
    <dbReference type="NCBI Taxonomy" id="1776382"/>
    <lineage>
        <taxon>Bacteria</taxon>
        <taxon>Bacillati</taxon>
        <taxon>Bacillota</taxon>
        <taxon>Clostridia</taxon>
        <taxon>Eubacteriales</taxon>
        <taxon>Oscillospiraceae</taxon>
        <taxon>Neglectibacter</taxon>
    </lineage>
</organism>
<dbReference type="Pfam" id="PF12682">
    <property type="entry name" value="Flavodoxin_4"/>
    <property type="match status" value="1"/>
</dbReference>
<dbReference type="InterPro" id="IPR008254">
    <property type="entry name" value="Flavodoxin/NO_synth"/>
</dbReference>
<dbReference type="PANTHER" id="PTHR39201:SF1">
    <property type="entry name" value="FLAVODOXIN-LIKE DOMAIN-CONTAINING PROTEIN"/>
    <property type="match status" value="1"/>
</dbReference>
<evidence type="ECO:0000256" key="2">
    <source>
        <dbReference type="SAM" id="SignalP"/>
    </source>
</evidence>
<evidence type="ECO:0000259" key="3">
    <source>
        <dbReference type="PROSITE" id="PS50902"/>
    </source>
</evidence>
<dbReference type="InterPro" id="IPR001226">
    <property type="entry name" value="Flavodoxin_CS"/>
</dbReference>
<feature type="chain" id="PRO_5046270435" evidence="2">
    <location>
        <begin position="22"/>
        <end position="230"/>
    </location>
</feature>
<feature type="signal peptide" evidence="2">
    <location>
        <begin position="1"/>
        <end position="21"/>
    </location>
</feature>